<evidence type="ECO:0000256" key="1">
    <source>
        <dbReference type="SAM" id="Phobius"/>
    </source>
</evidence>
<accession>A0A6C2UTK0</accession>
<proteinExistence type="predicted"/>
<dbReference type="RefSeq" id="WP_136063633.1">
    <property type="nucleotide sequence ID" value="NZ_CAAHFH010000002.1"/>
</dbReference>
<evidence type="ECO:0000313" key="3">
    <source>
        <dbReference type="Proteomes" id="UP000346198"/>
    </source>
</evidence>
<reference evidence="2 3" key="1">
    <citation type="submission" date="2019-04" db="EMBL/GenBank/DDBJ databases">
        <authorList>
            <person name="Van Vliet M D."/>
        </authorList>
    </citation>
    <scope>NUCLEOTIDE SEQUENCE [LARGE SCALE GENOMIC DNA]</scope>
    <source>
        <strain evidence="2 3">F21</strain>
    </source>
</reference>
<dbReference type="EMBL" id="CAAHFH010000002">
    <property type="protein sequence ID" value="VGO22236.1"/>
    <property type="molecule type" value="Genomic_DNA"/>
</dbReference>
<dbReference type="InterPro" id="IPR045764">
    <property type="entry name" value="DUF6132"/>
</dbReference>
<name>A0A6C2UTK0_9BACT</name>
<keyword evidence="1" id="KW-1133">Transmembrane helix</keyword>
<keyword evidence="1" id="KW-0812">Transmembrane</keyword>
<sequence length="60" mass="6144">MDKAAIINLCTCIGVGIILGAITGYFGKCSSGACPLTATPWRGAIYGAVMGALFSLSFRN</sequence>
<dbReference type="AlphaFoldDB" id="A0A6C2UTK0"/>
<evidence type="ECO:0008006" key="4">
    <source>
        <dbReference type="Google" id="ProtNLM"/>
    </source>
</evidence>
<dbReference type="Proteomes" id="UP000346198">
    <property type="component" value="Unassembled WGS sequence"/>
</dbReference>
<keyword evidence="1" id="KW-0472">Membrane</keyword>
<gene>
    <name evidence="2" type="ORF">SCARR_04318</name>
</gene>
<protein>
    <recommendedName>
        <fullName evidence="4">YtxH domain-containing protein</fullName>
    </recommendedName>
</protein>
<evidence type="ECO:0000313" key="2">
    <source>
        <dbReference type="EMBL" id="VGO22236.1"/>
    </source>
</evidence>
<keyword evidence="3" id="KW-1185">Reference proteome</keyword>
<dbReference type="Pfam" id="PF19628">
    <property type="entry name" value="DUF6132"/>
    <property type="match status" value="1"/>
</dbReference>
<organism evidence="2 3">
    <name type="scientific">Pontiella sulfatireligans</name>
    <dbReference type="NCBI Taxonomy" id="2750658"/>
    <lineage>
        <taxon>Bacteria</taxon>
        <taxon>Pseudomonadati</taxon>
        <taxon>Kiritimatiellota</taxon>
        <taxon>Kiritimatiellia</taxon>
        <taxon>Kiritimatiellales</taxon>
        <taxon>Pontiellaceae</taxon>
        <taxon>Pontiella</taxon>
    </lineage>
</organism>
<feature type="transmembrane region" description="Helical" evidence="1">
    <location>
        <begin position="6"/>
        <end position="27"/>
    </location>
</feature>
<feature type="transmembrane region" description="Helical" evidence="1">
    <location>
        <begin position="39"/>
        <end position="58"/>
    </location>
</feature>